<dbReference type="AlphaFoldDB" id="A0A8K0NH49"/>
<sequence length="104" mass="11418">MGGYLVTLCALFSLCLGVYLWVMTLRLKDGFLATYLDLEPWEQSLLQQTFQCCGYHNATTPAFITDSVCSSPAAAALLRGCGTAISDFGNIFLDYFFTSLFGMV</sequence>
<evidence type="ECO:0000313" key="2">
    <source>
        <dbReference type="Proteomes" id="UP000811619"/>
    </source>
</evidence>
<evidence type="ECO:0008006" key="3">
    <source>
        <dbReference type="Google" id="ProtNLM"/>
    </source>
</evidence>
<protein>
    <recommendedName>
        <fullName evidence="3">Tetraspanin</fullName>
    </recommendedName>
</protein>
<name>A0A8K0NH49_9HYPO</name>
<dbReference type="GO" id="GO:0016020">
    <property type="term" value="C:membrane"/>
    <property type="evidence" value="ECO:0007669"/>
    <property type="project" value="InterPro"/>
</dbReference>
<dbReference type="EMBL" id="SRPY01001623">
    <property type="protein sequence ID" value="KAG5912729.1"/>
    <property type="molecule type" value="Genomic_DNA"/>
</dbReference>
<gene>
    <name evidence="1" type="ORF">E4U42_001943</name>
</gene>
<dbReference type="Proteomes" id="UP000811619">
    <property type="component" value="Unassembled WGS sequence"/>
</dbReference>
<accession>A0A8K0NH49</accession>
<dbReference type="OrthoDB" id="2279611at2759"/>
<dbReference type="SUPFAM" id="SSF48652">
    <property type="entry name" value="Tetraspanin"/>
    <property type="match status" value="1"/>
</dbReference>
<dbReference type="InterPro" id="IPR008952">
    <property type="entry name" value="Tetraspanin_EC2_sf"/>
</dbReference>
<organism evidence="1 2">
    <name type="scientific">Claviceps africana</name>
    <dbReference type="NCBI Taxonomy" id="83212"/>
    <lineage>
        <taxon>Eukaryota</taxon>
        <taxon>Fungi</taxon>
        <taxon>Dikarya</taxon>
        <taxon>Ascomycota</taxon>
        <taxon>Pezizomycotina</taxon>
        <taxon>Sordariomycetes</taxon>
        <taxon>Hypocreomycetidae</taxon>
        <taxon>Hypocreales</taxon>
        <taxon>Clavicipitaceae</taxon>
        <taxon>Claviceps</taxon>
    </lineage>
</organism>
<feature type="non-terminal residue" evidence="1">
    <location>
        <position position="104"/>
    </location>
</feature>
<keyword evidence="2" id="KW-1185">Reference proteome</keyword>
<comment type="caution">
    <text evidence="1">The sequence shown here is derived from an EMBL/GenBank/DDBJ whole genome shotgun (WGS) entry which is preliminary data.</text>
</comment>
<reference evidence="1" key="1">
    <citation type="journal article" date="2020" name="bioRxiv">
        <title>Whole genome comparisons of ergot fungi reveals the divergence and evolution of species within the genus Claviceps are the result of varying mechanisms driving genome evolution and host range expansion.</title>
        <authorList>
            <person name="Wyka S.A."/>
            <person name="Mondo S.J."/>
            <person name="Liu M."/>
            <person name="Dettman J."/>
            <person name="Nalam V."/>
            <person name="Broders K.D."/>
        </authorList>
    </citation>
    <scope>NUCLEOTIDE SEQUENCE</scope>
    <source>
        <strain evidence="1">CCC 489</strain>
    </source>
</reference>
<evidence type="ECO:0000313" key="1">
    <source>
        <dbReference type="EMBL" id="KAG5912729.1"/>
    </source>
</evidence>
<proteinExistence type="predicted"/>